<evidence type="ECO:0000313" key="7">
    <source>
        <dbReference type="EMBL" id="EKC22553.1"/>
    </source>
</evidence>
<dbReference type="PROSITE" id="PS51406">
    <property type="entry name" value="FIBRINOGEN_C_2"/>
    <property type="match status" value="1"/>
</dbReference>
<protein>
    <submittedName>
        <fullName evidence="7">Angiopoietin-4</fullName>
    </submittedName>
</protein>
<dbReference type="PANTHER" id="PTHR47221">
    <property type="entry name" value="FIBRINOGEN ALPHA CHAIN"/>
    <property type="match status" value="1"/>
</dbReference>
<dbReference type="InterPro" id="IPR014716">
    <property type="entry name" value="Fibrinogen_a/b/g_C_1"/>
</dbReference>
<dbReference type="Pfam" id="PF00147">
    <property type="entry name" value="Fibrinogen_C"/>
    <property type="match status" value="1"/>
</dbReference>
<dbReference type="PANTHER" id="PTHR47221:SF6">
    <property type="entry name" value="FIBRINOGEN ALPHA CHAIN"/>
    <property type="match status" value="1"/>
</dbReference>
<dbReference type="InterPro" id="IPR002181">
    <property type="entry name" value="Fibrinogen_a/b/g_C_dom"/>
</dbReference>
<dbReference type="InterPro" id="IPR036056">
    <property type="entry name" value="Fibrinogen-like_C"/>
</dbReference>
<accession>K1PLI4</accession>
<dbReference type="SUPFAM" id="SSF56496">
    <property type="entry name" value="Fibrinogen C-terminal domain-like"/>
    <property type="match status" value="1"/>
</dbReference>
<keyword evidence="3" id="KW-0732">Signal</keyword>
<evidence type="ECO:0000256" key="4">
    <source>
        <dbReference type="ARBA" id="ARBA00023054"/>
    </source>
</evidence>
<evidence type="ECO:0000256" key="6">
    <source>
        <dbReference type="ARBA" id="ARBA00023180"/>
    </source>
</evidence>
<name>K1PLI4_MAGGI</name>
<dbReference type="Gene3D" id="3.90.215.10">
    <property type="entry name" value="Gamma Fibrinogen, chain A, domain 1"/>
    <property type="match status" value="1"/>
</dbReference>
<dbReference type="EMBL" id="JH818858">
    <property type="protein sequence ID" value="EKC22553.1"/>
    <property type="molecule type" value="Genomic_DNA"/>
</dbReference>
<comment type="subcellular location">
    <subcellularLocation>
        <location evidence="1">Secreted</location>
    </subcellularLocation>
</comment>
<proteinExistence type="predicted"/>
<reference evidence="7" key="1">
    <citation type="journal article" date="2012" name="Nature">
        <title>The oyster genome reveals stress adaptation and complexity of shell formation.</title>
        <authorList>
            <person name="Zhang G."/>
            <person name="Fang X."/>
            <person name="Guo X."/>
            <person name="Li L."/>
            <person name="Luo R."/>
            <person name="Xu F."/>
            <person name="Yang P."/>
            <person name="Zhang L."/>
            <person name="Wang X."/>
            <person name="Qi H."/>
            <person name="Xiong Z."/>
            <person name="Que H."/>
            <person name="Xie Y."/>
            <person name="Holland P.W."/>
            <person name="Paps J."/>
            <person name="Zhu Y."/>
            <person name="Wu F."/>
            <person name="Chen Y."/>
            <person name="Wang J."/>
            <person name="Peng C."/>
            <person name="Meng J."/>
            <person name="Yang L."/>
            <person name="Liu J."/>
            <person name="Wen B."/>
            <person name="Zhang N."/>
            <person name="Huang Z."/>
            <person name="Zhu Q."/>
            <person name="Feng Y."/>
            <person name="Mount A."/>
            <person name="Hedgecock D."/>
            <person name="Xu Z."/>
            <person name="Liu Y."/>
            <person name="Domazet-Loso T."/>
            <person name="Du Y."/>
            <person name="Sun X."/>
            <person name="Zhang S."/>
            <person name="Liu B."/>
            <person name="Cheng P."/>
            <person name="Jiang X."/>
            <person name="Li J."/>
            <person name="Fan D."/>
            <person name="Wang W."/>
            <person name="Fu W."/>
            <person name="Wang T."/>
            <person name="Wang B."/>
            <person name="Zhang J."/>
            <person name="Peng Z."/>
            <person name="Li Y."/>
            <person name="Li N."/>
            <person name="Wang J."/>
            <person name="Chen M."/>
            <person name="He Y."/>
            <person name="Tan F."/>
            <person name="Song X."/>
            <person name="Zheng Q."/>
            <person name="Huang R."/>
            <person name="Yang H."/>
            <person name="Du X."/>
            <person name="Chen L."/>
            <person name="Yang M."/>
            <person name="Gaffney P.M."/>
            <person name="Wang S."/>
            <person name="Luo L."/>
            <person name="She Z."/>
            <person name="Ming Y."/>
            <person name="Huang W."/>
            <person name="Zhang S."/>
            <person name="Huang B."/>
            <person name="Zhang Y."/>
            <person name="Qu T."/>
            <person name="Ni P."/>
            <person name="Miao G."/>
            <person name="Wang J."/>
            <person name="Wang Q."/>
            <person name="Steinberg C.E."/>
            <person name="Wang H."/>
            <person name="Li N."/>
            <person name="Qian L."/>
            <person name="Zhang G."/>
            <person name="Li Y."/>
            <person name="Yang H."/>
            <person name="Liu X."/>
            <person name="Wang J."/>
            <person name="Yin Y."/>
            <person name="Wang J."/>
        </authorList>
    </citation>
    <scope>NUCLEOTIDE SEQUENCE [LARGE SCALE GENOMIC DNA]</scope>
    <source>
        <strain evidence="7">05x7-T-G4-1.051#20</strain>
    </source>
</reference>
<keyword evidence="2" id="KW-0964">Secreted</keyword>
<sequence length="150" mass="17174">MTTEGGGWTVIQKRKDGSTDFYRTWKEYKEGFGTPSRNYWIGNDVIHQLTKTSPQKLRFVLQRYSGEKGQAEYSKFAVGDENSKYKLTVSGYSGTIETQMIYLLSPPIVVIATVITSFVCLILKRDRQRAALSLLLYVKEERKVYLNAPD</sequence>
<evidence type="ECO:0000256" key="5">
    <source>
        <dbReference type="ARBA" id="ARBA00023157"/>
    </source>
</evidence>
<dbReference type="GO" id="GO:0005576">
    <property type="term" value="C:extracellular region"/>
    <property type="evidence" value="ECO:0007669"/>
    <property type="project" value="UniProtKB-SubCell"/>
</dbReference>
<evidence type="ECO:0000256" key="1">
    <source>
        <dbReference type="ARBA" id="ARBA00004613"/>
    </source>
</evidence>
<dbReference type="InterPro" id="IPR037579">
    <property type="entry name" value="FIB_ANG-like"/>
</dbReference>
<gene>
    <name evidence="7" type="ORF">CGI_10002044</name>
</gene>
<dbReference type="AlphaFoldDB" id="K1PLI4"/>
<evidence type="ECO:0000256" key="3">
    <source>
        <dbReference type="ARBA" id="ARBA00022729"/>
    </source>
</evidence>
<keyword evidence="5" id="KW-1015">Disulfide bond</keyword>
<organism evidence="7">
    <name type="scientific">Magallana gigas</name>
    <name type="common">Pacific oyster</name>
    <name type="synonym">Crassostrea gigas</name>
    <dbReference type="NCBI Taxonomy" id="29159"/>
    <lineage>
        <taxon>Eukaryota</taxon>
        <taxon>Metazoa</taxon>
        <taxon>Spiralia</taxon>
        <taxon>Lophotrochozoa</taxon>
        <taxon>Mollusca</taxon>
        <taxon>Bivalvia</taxon>
        <taxon>Autobranchia</taxon>
        <taxon>Pteriomorphia</taxon>
        <taxon>Ostreida</taxon>
        <taxon>Ostreoidea</taxon>
        <taxon>Ostreidae</taxon>
        <taxon>Magallana</taxon>
    </lineage>
</organism>
<dbReference type="InParanoid" id="K1PLI4"/>
<evidence type="ECO:0000256" key="2">
    <source>
        <dbReference type="ARBA" id="ARBA00022525"/>
    </source>
</evidence>
<dbReference type="HOGENOM" id="CLU_1742335_0_0_1"/>
<keyword evidence="4" id="KW-0175">Coiled coil</keyword>
<keyword evidence="6" id="KW-0325">Glycoprotein</keyword>
<dbReference type="SMART" id="SM00186">
    <property type="entry name" value="FBG"/>
    <property type="match status" value="1"/>
</dbReference>